<evidence type="ECO:0000313" key="1">
    <source>
        <dbReference type="EMBL" id="MFC4160049.1"/>
    </source>
</evidence>
<dbReference type="EMBL" id="JBHSBU010000001">
    <property type="protein sequence ID" value="MFC4160049.1"/>
    <property type="molecule type" value="Genomic_DNA"/>
</dbReference>
<name>A0ABV8MRW4_9NEIS</name>
<dbReference type="Pfam" id="PF06578">
    <property type="entry name" value="YscK"/>
    <property type="match status" value="1"/>
</dbReference>
<proteinExistence type="predicted"/>
<accession>A0ABV8MRW4</accession>
<evidence type="ECO:0000313" key="2">
    <source>
        <dbReference type="Proteomes" id="UP001595791"/>
    </source>
</evidence>
<protein>
    <submittedName>
        <fullName evidence="1">SctK family type III secretion system sorting platform protein</fullName>
    </submittedName>
</protein>
<organism evidence="1 2">
    <name type="scientific">Chitinimonas lacunae</name>
    <dbReference type="NCBI Taxonomy" id="1963018"/>
    <lineage>
        <taxon>Bacteria</taxon>
        <taxon>Pseudomonadati</taxon>
        <taxon>Pseudomonadota</taxon>
        <taxon>Betaproteobacteria</taxon>
        <taxon>Neisseriales</taxon>
        <taxon>Chitinibacteraceae</taxon>
        <taxon>Chitinimonas</taxon>
    </lineage>
</organism>
<dbReference type="Proteomes" id="UP001595791">
    <property type="component" value="Unassembled WGS sequence"/>
</dbReference>
<reference evidence="2" key="1">
    <citation type="journal article" date="2019" name="Int. J. Syst. Evol. Microbiol.">
        <title>The Global Catalogue of Microorganisms (GCM) 10K type strain sequencing project: providing services to taxonomists for standard genome sequencing and annotation.</title>
        <authorList>
            <consortium name="The Broad Institute Genomics Platform"/>
            <consortium name="The Broad Institute Genome Sequencing Center for Infectious Disease"/>
            <person name="Wu L."/>
            <person name="Ma J."/>
        </authorList>
    </citation>
    <scope>NUCLEOTIDE SEQUENCE [LARGE SCALE GENOMIC DNA]</scope>
    <source>
        <strain evidence="2">LMG 29894</strain>
    </source>
</reference>
<gene>
    <name evidence="1" type="ORF">ACFOW7_11890</name>
</gene>
<sequence length="225" mass="25264">MAQSTDLLTLPREAYLAWHRLAHLAAAELHPSWREHCLPPEIARWLDTATPTAAVWTALSAQIERQLGLRPVTTDPPRPGRLLGWLPAPALTALTARLGITLLGRPLRHTLARAEVEVQRLALGDELYRFGIDQALLLHDAEPPASDRPERDWAERVAVMGIAGWREALADERLWERVRLKLPRPQVEAAEAEGGPALPSVQRLCLRLCREFDPRWYSLFAKSTA</sequence>
<comment type="caution">
    <text evidence="1">The sequence shown here is derived from an EMBL/GenBank/DDBJ whole genome shotgun (WGS) entry which is preliminary data.</text>
</comment>
<keyword evidence="2" id="KW-1185">Reference proteome</keyword>
<dbReference type="InterPro" id="IPR009510">
    <property type="entry name" value="T3SS_K"/>
</dbReference>
<dbReference type="RefSeq" id="WP_378164457.1">
    <property type="nucleotide sequence ID" value="NZ_JBHSBU010000001.1"/>
</dbReference>